<organism evidence="2 3">
    <name type="scientific">Rufibacter tibetensis</name>
    <dbReference type="NCBI Taxonomy" id="512763"/>
    <lineage>
        <taxon>Bacteria</taxon>
        <taxon>Pseudomonadati</taxon>
        <taxon>Bacteroidota</taxon>
        <taxon>Cytophagia</taxon>
        <taxon>Cytophagales</taxon>
        <taxon>Hymenobacteraceae</taxon>
        <taxon>Rufibacter</taxon>
    </lineage>
</organism>
<accession>A0A0P0D1I2</accession>
<protein>
    <submittedName>
        <fullName evidence="2">Uncharacterized protein</fullName>
    </submittedName>
</protein>
<dbReference type="EMBL" id="CP012643">
    <property type="protein sequence ID" value="ALJ00698.1"/>
    <property type="molecule type" value="Genomic_DNA"/>
</dbReference>
<keyword evidence="3" id="KW-1185">Reference proteome</keyword>
<dbReference type="Proteomes" id="UP000061382">
    <property type="component" value="Chromosome"/>
</dbReference>
<evidence type="ECO:0000256" key="1">
    <source>
        <dbReference type="SAM" id="Phobius"/>
    </source>
</evidence>
<feature type="transmembrane region" description="Helical" evidence="1">
    <location>
        <begin position="118"/>
        <end position="145"/>
    </location>
</feature>
<gene>
    <name evidence="2" type="ORF">DC20_19090</name>
</gene>
<proteinExistence type="predicted"/>
<keyword evidence="1" id="KW-0472">Membrane</keyword>
<dbReference type="PATRIC" id="fig|512763.3.peg.4191"/>
<evidence type="ECO:0000313" key="3">
    <source>
        <dbReference type="Proteomes" id="UP000061382"/>
    </source>
</evidence>
<dbReference type="STRING" id="512763.DC20_19090"/>
<dbReference type="AlphaFoldDB" id="A0A0P0D1I2"/>
<dbReference type="KEGG" id="rti:DC20_19090"/>
<feature type="transmembrane region" description="Helical" evidence="1">
    <location>
        <begin position="94"/>
        <end position="112"/>
    </location>
</feature>
<evidence type="ECO:0000313" key="2">
    <source>
        <dbReference type="EMBL" id="ALJ00698.1"/>
    </source>
</evidence>
<reference evidence="2 3" key="1">
    <citation type="submission" date="2015-08" db="EMBL/GenBank/DDBJ databases">
        <title>Complete genome sequence of Rufibacter tibetensis strain 1351t, a radiation-resistant bacterium from tibet plateau.</title>
        <authorList>
            <person name="Dai J."/>
        </authorList>
    </citation>
    <scope>NUCLEOTIDE SEQUENCE [LARGE SCALE GENOMIC DNA]</scope>
    <source>
        <strain evidence="2 3">1351</strain>
    </source>
</reference>
<name>A0A0P0D1I2_9BACT</name>
<keyword evidence="1" id="KW-1133">Transmembrane helix</keyword>
<sequence length="164" mass="18528">MYLILEMNIFPLKNQGFRLIESQAETLNLLMRRTEKSESLTSQVTDKSFRGMISGNKFKIISSAFGRGAFCVLTGEINTNEGHVKVEIHKVFKVLLSIILCFPIIAVASMAVSRAEDFSANFILTAVLQVLMIRYAFIGIAFKFLSNSSLNRLRDVLDLEWIKN</sequence>
<keyword evidence="1" id="KW-0812">Transmembrane</keyword>